<evidence type="ECO:0000313" key="3">
    <source>
        <dbReference type="Ensembl" id="ENSCLAP00000005332.1"/>
    </source>
</evidence>
<dbReference type="GeneTree" id="ENSGT00730000111168"/>
<sequence length="665" mass="78293">MATEIDFLRDQNQRLNEVIRQYQMENFSKYSSIEKTVLKGDEDDTLVNSKVDQSLLALTAEYDKHLAELGEQLKYYQKQMGEMKLQLENVIKENERLHHELKDAVEKQLEALPFSTEIGNDAVTDDETVRNLQEQLRLANQEKTQAVELWQSVSQELNRLQKLYQEHMTEAQIHVFESQKQKTNQHFLKTVTEQNVEMEQLRKQLRQAKLDLRVAVAKVEELTKVTEGLQEQMEKKEEDMVSAQGREEASDRRLQQLQSKIKQLETRLCVTIQEADQLRSEKTHLEKQTRDLTAKCNELENEKYEAILRARDSMQLLEDANLQKSQALLEKKQREADKEKMKETVSQFIQESTIRTRKQIENTKKQHQVQISQLMEALSSLQMDCDEKQSQIERCIREKKAVEEELEKTYREGRGTENDYRKLEEMHRRCLVAERSKDDLELKLKRAENRIKQLEINSSEEISRSHEMIQKLQNVLESERENCGFVSEQRLKLQEENEQLHKETDHLRKIALEAQKKAKLKISTMEHEFSIKEHGFEVQLREMEDSNRNSTIELRHLLATQQKAANKWKEETKKLTESAEIRISNLKSELSRQKLHTQELLSQLEIANEKVAENEKLILEHQEKANRLQRRLSQAEERAASASQQLSVITVQRRKAASMMNLENI</sequence>
<dbReference type="InterPro" id="IPR038911">
    <property type="entry name" value="SCLT1"/>
</dbReference>
<name>A0A8C2UYX7_CHILA</name>
<dbReference type="Proteomes" id="UP000694398">
    <property type="component" value="Unassembled WGS sequence"/>
</dbReference>
<dbReference type="GO" id="GO:0097539">
    <property type="term" value="C:ciliary transition fiber"/>
    <property type="evidence" value="ECO:0007669"/>
    <property type="project" value="Ensembl"/>
</dbReference>
<feature type="coiled-coil region" evidence="1">
    <location>
        <begin position="80"/>
        <end position="149"/>
    </location>
</feature>
<feature type="region of interest" description="Disordered" evidence="2">
    <location>
        <begin position="230"/>
        <end position="250"/>
    </location>
</feature>
<dbReference type="GO" id="GO:0005829">
    <property type="term" value="C:cytosol"/>
    <property type="evidence" value="ECO:0007669"/>
    <property type="project" value="Ensembl"/>
</dbReference>
<protein>
    <submittedName>
        <fullName evidence="3">Sodium channel and clathrin linker 1</fullName>
    </submittedName>
</protein>
<dbReference type="AlphaFoldDB" id="A0A8C2UYX7"/>
<keyword evidence="1" id="KW-0175">Coiled coil</keyword>
<accession>A0A8C2UYX7</accession>
<evidence type="ECO:0000313" key="4">
    <source>
        <dbReference type="Proteomes" id="UP000694398"/>
    </source>
</evidence>
<dbReference type="GO" id="GO:0005814">
    <property type="term" value="C:centriole"/>
    <property type="evidence" value="ECO:0007669"/>
    <property type="project" value="Ensembl"/>
</dbReference>
<reference evidence="3" key="2">
    <citation type="submission" date="2025-09" db="UniProtKB">
        <authorList>
            <consortium name="Ensembl"/>
        </authorList>
    </citation>
    <scope>IDENTIFICATION</scope>
</reference>
<organism evidence="3 4">
    <name type="scientific">Chinchilla lanigera</name>
    <name type="common">Long-tailed chinchilla</name>
    <name type="synonym">Chinchilla villidera</name>
    <dbReference type="NCBI Taxonomy" id="34839"/>
    <lineage>
        <taxon>Eukaryota</taxon>
        <taxon>Metazoa</taxon>
        <taxon>Chordata</taxon>
        <taxon>Craniata</taxon>
        <taxon>Vertebrata</taxon>
        <taxon>Euteleostomi</taxon>
        <taxon>Mammalia</taxon>
        <taxon>Eutheria</taxon>
        <taxon>Euarchontoglires</taxon>
        <taxon>Glires</taxon>
        <taxon>Rodentia</taxon>
        <taxon>Hystricomorpha</taxon>
        <taxon>Chinchillidae</taxon>
        <taxon>Chinchilla</taxon>
    </lineage>
</organism>
<gene>
    <name evidence="3" type="primary">SCLT1</name>
</gene>
<dbReference type="GO" id="GO:0060271">
    <property type="term" value="P:cilium assembly"/>
    <property type="evidence" value="ECO:0007669"/>
    <property type="project" value="Ensembl"/>
</dbReference>
<feature type="compositionally biased region" description="Basic and acidic residues" evidence="2">
    <location>
        <begin position="232"/>
        <end position="250"/>
    </location>
</feature>
<dbReference type="OrthoDB" id="551053at2759"/>
<evidence type="ECO:0000256" key="1">
    <source>
        <dbReference type="SAM" id="Coils"/>
    </source>
</evidence>
<dbReference type="Ensembl" id="ENSCLAT00000005428.1">
    <property type="protein sequence ID" value="ENSCLAP00000005332.1"/>
    <property type="gene ID" value="ENSCLAG00000003786.1"/>
</dbReference>
<dbReference type="PANTHER" id="PTHR35970:SF1">
    <property type="entry name" value="SODIUM CHANNEL AND CLATHRIN LINKER 1"/>
    <property type="match status" value="1"/>
</dbReference>
<dbReference type="GO" id="GO:0036064">
    <property type="term" value="C:ciliary basal body"/>
    <property type="evidence" value="ECO:0007669"/>
    <property type="project" value="Ensembl"/>
</dbReference>
<dbReference type="GO" id="GO:0045162">
    <property type="term" value="P:clustering of voltage-gated sodium channels"/>
    <property type="evidence" value="ECO:0007669"/>
    <property type="project" value="InterPro"/>
</dbReference>
<keyword evidence="4" id="KW-1185">Reference proteome</keyword>
<evidence type="ECO:0000256" key="2">
    <source>
        <dbReference type="SAM" id="MobiDB-lite"/>
    </source>
</evidence>
<dbReference type="RefSeq" id="XP_005386775.1">
    <property type="nucleotide sequence ID" value="XM_005386718.2"/>
</dbReference>
<dbReference type="OMA" id="RIHLEEC"/>
<dbReference type="GeneID" id="102027432"/>
<reference evidence="3" key="1">
    <citation type="submission" date="2025-08" db="UniProtKB">
        <authorList>
            <consortium name="Ensembl"/>
        </authorList>
    </citation>
    <scope>IDENTIFICATION</scope>
</reference>
<dbReference type="GO" id="GO:0005813">
    <property type="term" value="C:centrosome"/>
    <property type="evidence" value="ECO:0007669"/>
    <property type="project" value="Ensembl"/>
</dbReference>
<feature type="coiled-coil region" evidence="1">
    <location>
        <begin position="569"/>
        <end position="645"/>
    </location>
</feature>
<dbReference type="CTD" id="132320"/>
<dbReference type="PANTHER" id="PTHR35970">
    <property type="entry name" value="SODIUM CHANNEL AND CLATHRIN LINKER 1"/>
    <property type="match status" value="1"/>
</dbReference>
<proteinExistence type="predicted"/>